<feature type="signal peptide" evidence="1">
    <location>
        <begin position="1"/>
        <end position="22"/>
    </location>
</feature>
<organism evidence="3 4">
    <name type="scientific">Solanum bulbocastanum</name>
    <name type="common">Wild potato</name>
    <dbReference type="NCBI Taxonomy" id="147425"/>
    <lineage>
        <taxon>Eukaryota</taxon>
        <taxon>Viridiplantae</taxon>
        <taxon>Streptophyta</taxon>
        <taxon>Embryophyta</taxon>
        <taxon>Tracheophyta</taxon>
        <taxon>Spermatophyta</taxon>
        <taxon>Magnoliopsida</taxon>
        <taxon>eudicotyledons</taxon>
        <taxon>Gunneridae</taxon>
        <taxon>Pentapetalae</taxon>
        <taxon>asterids</taxon>
        <taxon>lamiids</taxon>
        <taxon>Solanales</taxon>
        <taxon>Solanaceae</taxon>
        <taxon>Solanoideae</taxon>
        <taxon>Solaneae</taxon>
        <taxon>Solanum</taxon>
    </lineage>
</organism>
<feature type="domain" description="Cupin type-1" evidence="2">
    <location>
        <begin position="39"/>
        <end position="72"/>
    </location>
</feature>
<keyword evidence="1" id="KW-0732">Signal</keyword>
<comment type="caution">
    <text evidence="3">The sequence shown here is derived from an EMBL/GenBank/DDBJ whole genome shotgun (WGS) entry which is preliminary data.</text>
</comment>
<keyword evidence="4" id="KW-1185">Reference proteome</keyword>
<evidence type="ECO:0000259" key="2">
    <source>
        <dbReference type="Pfam" id="PF00190"/>
    </source>
</evidence>
<dbReference type="InterPro" id="IPR006045">
    <property type="entry name" value="Cupin_1"/>
</dbReference>
<reference evidence="3 4" key="1">
    <citation type="submission" date="2024-02" db="EMBL/GenBank/DDBJ databases">
        <title>de novo genome assembly of Solanum bulbocastanum strain 11H21.</title>
        <authorList>
            <person name="Hosaka A.J."/>
        </authorList>
    </citation>
    <scope>NUCLEOTIDE SEQUENCE [LARGE SCALE GENOMIC DNA]</scope>
    <source>
        <tissue evidence="3">Young leaves</tissue>
    </source>
</reference>
<dbReference type="Gene3D" id="2.60.120.10">
    <property type="entry name" value="Jelly Rolls"/>
    <property type="match status" value="1"/>
</dbReference>
<protein>
    <recommendedName>
        <fullName evidence="2">Cupin type-1 domain-containing protein</fullName>
    </recommendedName>
</protein>
<sequence>MAFKSLILAIAIMAVLSSRSHASDPSPLQDFCVAVDDSKNAVSPVNVNNLLGLNTLDISLARIDYAPYGLNPRTRILEELSFLLSLREHSMLVLSYQTLVQI</sequence>
<dbReference type="EMBL" id="JBANQN010000001">
    <property type="protein sequence ID" value="KAK6805226.1"/>
    <property type="molecule type" value="Genomic_DNA"/>
</dbReference>
<dbReference type="PANTHER" id="PTHR31238">
    <property type="entry name" value="GERMIN-LIKE PROTEIN SUBFAMILY 3 MEMBER 3"/>
    <property type="match status" value="1"/>
</dbReference>
<evidence type="ECO:0000256" key="1">
    <source>
        <dbReference type="SAM" id="SignalP"/>
    </source>
</evidence>
<accession>A0AAN8UGP2</accession>
<dbReference type="AlphaFoldDB" id="A0AAN8UGP2"/>
<dbReference type="Pfam" id="PF00190">
    <property type="entry name" value="Cupin_1"/>
    <property type="match status" value="1"/>
</dbReference>
<dbReference type="InterPro" id="IPR014710">
    <property type="entry name" value="RmlC-like_jellyroll"/>
</dbReference>
<proteinExistence type="predicted"/>
<feature type="chain" id="PRO_5042854205" description="Cupin type-1 domain-containing protein" evidence="1">
    <location>
        <begin position="23"/>
        <end position="102"/>
    </location>
</feature>
<evidence type="ECO:0000313" key="3">
    <source>
        <dbReference type="EMBL" id="KAK6805226.1"/>
    </source>
</evidence>
<evidence type="ECO:0000313" key="4">
    <source>
        <dbReference type="Proteomes" id="UP001371456"/>
    </source>
</evidence>
<gene>
    <name evidence="3" type="ORF">RDI58_003011</name>
</gene>
<dbReference type="Proteomes" id="UP001371456">
    <property type="component" value="Unassembled WGS sequence"/>
</dbReference>
<name>A0AAN8UGP2_SOLBU</name>